<accession>A0AAU9J1N8</accession>
<evidence type="ECO:0000313" key="2">
    <source>
        <dbReference type="Proteomes" id="UP001162131"/>
    </source>
</evidence>
<sequence>MQIRRTLSSFGRYSADANRETSASAAFLSGSELWSSLPPTHKSTLTSKTTLTIYQKTNDKAGNIPKLFPGQICVSDSNPDVLQWNWSNEESLNSFNLMEIQKNQSEDKGYLCGVKAFDKISKFLSPQITISPQQVVAFVTNWEVLAFLFEDKAVCKNWAAALNELLDALEQTEKRQTLDHKRTTSDFIGYPQKVEVAQSSSSAIFDISEPNPPNEMWRDIKVTLGRGNGASSIEYFIYDRTQANLYDSISELIKINQDTLDNTNLQLLEGYLRDITRWEIMDRLNHSDSVIKIRDKMVDFSKYKRKFNRTLNHDYVELNGDYMSKELIAHMKLYEKFDYGDRVTDVIQLIYMQKLSLAIDMHEVCVKAKIKKLAGKPSIDNIGKLDSIVKESSVKKKEVRDDVSRMLEEIVQQRNNSTNDLPESSDKKSFFREVCECRLM</sequence>
<keyword evidence="2" id="KW-1185">Reference proteome</keyword>
<reference evidence="1" key="1">
    <citation type="submission" date="2021-09" db="EMBL/GenBank/DDBJ databases">
        <authorList>
            <consortium name="AG Swart"/>
            <person name="Singh M."/>
            <person name="Singh A."/>
            <person name="Seah K."/>
            <person name="Emmerich C."/>
        </authorList>
    </citation>
    <scope>NUCLEOTIDE SEQUENCE</scope>
    <source>
        <strain evidence="1">ATCC30299</strain>
    </source>
</reference>
<evidence type="ECO:0000313" key="1">
    <source>
        <dbReference type="EMBL" id="CAG9315671.1"/>
    </source>
</evidence>
<dbReference type="AlphaFoldDB" id="A0AAU9J1N8"/>
<organism evidence="1 2">
    <name type="scientific">Blepharisma stoltei</name>
    <dbReference type="NCBI Taxonomy" id="1481888"/>
    <lineage>
        <taxon>Eukaryota</taxon>
        <taxon>Sar</taxon>
        <taxon>Alveolata</taxon>
        <taxon>Ciliophora</taxon>
        <taxon>Postciliodesmatophora</taxon>
        <taxon>Heterotrichea</taxon>
        <taxon>Heterotrichida</taxon>
        <taxon>Blepharismidae</taxon>
        <taxon>Blepharisma</taxon>
    </lineage>
</organism>
<proteinExistence type="predicted"/>
<protein>
    <recommendedName>
        <fullName evidence="3">PH domain-containing protein</fullName>
    </recommendedName>
</protein>
<comment type="caution">
    <text evidence="1">The sequence shown here is derived from an EMBL/GenBank/DDBJ whole genome shotgun (WGS) entry which is preliminary data.</text>
</comment>
<dbReference type="Proteomes" id="UP001162131">
    <property type="component" value="Unassembled WGS sequence"/>
</dbReference>
<gene>
    <name evidence="1" type="ORF">BSTOLATCC_MIC14421</name>
</gene>
<evidence type="ECO:0008006" key="3">
    <source>
        <dbReference type="Google" id="ProtNLM"/>
    </source>
</evidence>
<dbReference type="EMBL" id="CAJZBQ010000014">
    <property type="protein sequence ID" value="CAG9315671.1"/>
    <property type="molecule type" value="Genomic_DNA"/>
</dbReference>
<name>A0AAU9J1N8_9CILI</name>